<keyword evidence="1" id="KW-0004">4Fe-4S</keyword>
<keyword evidence="1" id="KW-0548">Nucleotidyltransferase</keyword>
<keyword evidence="1" id="KW-0539">Nucleus</keyword>
<reference evidence="3" key="1">
    <citation type="submission" date="2023-05" db="EMBL/GenBank/DDBJ databases">
        <authorList>
            <person name="Stuckert A."/>
        </authorList>
    </citation>
    <scope>NUCLEOTIDE SEQUENCE</scope>
</reference>
<dbReference type="PANTHER" id="PTHR10670:SF0">
    <property type="entry name" value="DNA POLYMERASE EPSILON CATALYTIC SUBUNIT A"/>
    <property type="match status" value="1"/>
</dbReference>
<keyword evidence="1" id="KW-0238">DNA-binding</keyword>
<feature type="non-terminal residue" evidence="3">
    <location>
        <position position="117"/>
    </location>
</feature>
<name>A0ABN9EWI7_9NEOB</name>
<dbReference type="Proteomes" id="UP001162483">
    <property type="component" value="Unassembled WGS sequence"/>
</dbReference>
<proteinExistence type="inferred from homology"/>
<evidence type="ECO:0000256" key="1">
    <source>
        <dbReference type="RuleBase" id="RU365029"/>
    </source>
</evidence>
<dbReference type="PANTHER" id="PTHR10670">
    <property type="entry name" value="DNA POLYMERASE EPSILON CATALYTIC SUBUNIT A"/>
    <property type="match status" value="1"/>
</dbReference>
<keyword evidence="1" id="KW-0862">Zinc</keyword>
<comment type="cofactor">
    <cofactor evidence="1">
        <name>[4Fe-4S] cluster</name>
        <dbReference type="ChEBI" id="CHEBI:49883"/>
    </cofactor>
</comment>
<keyword evidence="1" id="KW-0479">Metal-binding</keyword>
<sequence>VISRKPEGSPVTERAIPLAIFQAEVGVKRHYLRKWLKNPSLQDLDIRSILDWDYYIERLGSAIQKIITIPAALQQVKNPVPRVRHPDWLHKKLLEKNDIYKQKRINELFTVEGKKTG</sequence>
<dbReference type="Pfam" id="PF22634">
    <property type="entry name" value="POL2_thumb"/>
    <property type="match status" value="1"/>
</dbReference>
<dbReference type="EC" id="2.7.7.7" evidence="1"/>
<comment type="caution">
    <text evidence="3">The sequence shown here is derived from an EMBL/GenBank/DDBJ whole genome shotgun (WGS) entry which is preliminary data.</text>
</comment>
<comment type="function">
    <text evidence="1">DNA polymerase II participates in chromosomal DNA replication.</text>
</comment>
<keyword evidence="1" id="KW-0863">Zinc-finger</keyword>
<gene>
    <name evidence="3" type="ORF">SPARVUS_LOCUS10854016</name>
</gene>
<keyword evidence="1" id="KW-0408">Iron</keyword>
<keyword evidence="1" id="KW-0411">Iron-sulfur</keyword>
<comment type="similarity">
    <text evidence="1">Belongs to the DNA polymerase type-B family.</text>
</comment>
<organism evidence="3 4">
    <name type="scientific">Staurois parvus</name>
    <dbReference type="NCBI Taxonomy" id="386267"/>
    <lineage>
        <taxon>Eukaryota</taxon>
        <taxon>Metazoa</taxon>
        <taxon>Chordata</taxon>
        <taxon>Craniata</taxon>
        <taxon>Vertebrata</taxon>
        <taxon>Euteleostomi</taxon>
        <taxon>Amphibia</taxon>
        <taxon>Batrachia</taxon>
        <taxon>Anura</taxon>
        <taxon>Neobatrachia</taxon>
        <taxon>Ranoidea</taxon>
        <taxon>Ranidae</taxon>
        <taxon>Staurois</taxon>
    </lineage>
</organism>
<comment type="subcellular location">
    <subcellularLocation>
        <location evidence="1">Nucleus</location>
    </subcellularLocation>
</comment>
<keyword evidence="4" id="KW-1185">Reference proteome</keyword>
<accession>A0ABN9EWI7</accession>
<evidence type="ECO:0000313" key="4">
    <source>
        <dbReference type="Proteomes" id="UP001162483"/>
    </source>
</evidence>
<dbReference type="EMBL" id="CATNWA010016036">
    <property type="protein sequence ID" value="CAI9589194.1"/>
    <property type="molecule type" value="Genomic_DNA"/>
</dbReference>
<protein>
    <recommendedName>
        <fullName evidence="1">DNA polymerase epsilon catalytic subunit</fullName>
        <ecNumber evidence="1">2.7.7.7</ecNumber>
    </recommendedName>
</protein>
<evidence type="ECO:0000313" key="3">
    <source>
        <dbReference type="EMBL" id="CAI9589194.1"/>
    </source>
</evidence>
<evidence type="ECO:0000259" key="2">
    <source>
        <dbReference type="Pfam" id="PF22634"/>
    </source>
</evidence>
<keyword evidence="1" id="KW-0239">DNA-directed DNA polymerase</keyword>
<comment type="catalytic activity">
    <reaction evidence="1">
        <text>DNA(n) + a 2'-deoxyribonucleoside 5'-triphosphate = DNA(n+1) + diphosphate</text>
        <dbReference type="Rhea" id="RHEA:22508"/>
        <dbReference type="Rhea" id="RHEA-COMP:17339"/>
        <dbReference type="Rhea" id="RHEA-COMP:17340"/>
        <dbReference type="ChEBI" id="CHEBI:33019"/>
        <dbReference type="ChEBI" id="CHEBI:61560"/>
        <dbReference type="ChEBI" id="CHEBI:173112"/>
        <dbReference type="EC" id="2.7.7.7"/>
    </reaction>
</comment>
<dbReference type="InterPro" id="IPR029703">
    <property type="entry name" value="POL2"/>
</dbReference>
<feature type="domain" description="DNA polymerase epsilon ,catalytic subunit A thumb" evidence="2">
    <location>
        <begin position="1"/>
        <end position="74"/>
    </location>
</feature>
<keyword evidence="1" id="KW-0808">Transferase</keyword>
<keyword evidence="1" id="KW-0235">DNA replication</keyword>
<feature type="non-terminal residue" evidence="3">
    <location>
        <position position="1"/>
    </location>
</feature>
<dbReference type="InterPro" id="IPR055191">
    <property type="entry name" value="POL2_thumb"/>
</dbReference>